<gene>
    <name evidence="2" type="ORF">G6N76_14870</name>
</gene>
<dbReference type="RefSeq" id="WP_163902814.1">
    <property type="nucleotide sequence ID" value="NZ_CP048427.1"/>
</dbReference>
<dbReference type="EMBL" id="JAAKZH010000004">
    <property type="protein sequence ID" value="NGO64950.1"/>
    <property type="molecule type" value="Genomic_DNA"/>
</dbReference>
<accession>A0A6M1S6W9</accession>
<sequence length="105" mass="11396">MPSEARLPLLLAFLGSVVTALALGWWWLIFGKVVESGYITYAQAAPCLAGTSDLCRLAEALCTNDHFFGIRWYAPEALWVGAALLAAALLNLTIRTGVRSIDQSR</sequence>
<evidence type="ECO:0000256" key="1">
    <source>
        <dbReference type="SAM" id="Phobius"/>
    </source>
</evidence>
<keyword evidence="3" id="KW-1185">Reference proteome</keyword>
<feature type="transmembrane region" description="Helical" evidence="1">
    <location>
        <begin position="7"/>
        <end position="28"/>
    </location>
</feature>
<proteinExistence type="predicted"/>
<keyword evidence="1" id="KW-1133">Transmembrane helix</keyword>
<reference evidence="2 3" key="1">
    <citation type="submission" date="2020-02" db="EMBL/GenBank/DDBJ databases">
        <title>Genome sequence of the type strain CCBAU10050 of Rhizobium daejeonense.</title>
        <authorList>
            <person name="Gao J."/>
            <person name="Sun J."/>
        </authorList>
    </citation>
    <scope>NUCLEOTIDE SEQUENCE [LARGE SCALE GENOMIC DNA]</scope>
    <source>
        <strain evidence="2 3">CCBAU10050</strain>
    </source>
</reference>
<evidence type="ECO:0000313" key="3">
    <source>
        <dbReference type="Proteomes" id="UP000477849"/>
    </source>
</evidence>
<protein>
    <submittedName>
        <fullName evidence="2">Uncharacterized protein</fullName>
    </submittedName>
</protein>
<name>A0A6M1S6W9_9HYPH</name>
<evidence type="ECO:0000313" key="2">
    <source>
        <dbReference type="EMBL" id="NGO64950.1"/>
    </source>
</evidence>
<keyword evidence="1" id="KW-0812">Transmembrane</keyword>
<keyword evidence="1" id="KW-0472">Membrane</keyword>
<feature type="transmembrane region" description="Helical" evidence="1">
    <location>
        <begin position="77"/>
        <end position="98"/>
    </location>
</feature>
<dbReference type="AlphaFoldDB" id="A0A6M1S6W9"/>
<comment type="caution">
    <text evidence="2">The sequence shown here is derived from an EMBL/GenBank/DDBJ whole genome shotgun (WGS) entry which is preliminary data.</text>
</comment>
<dbReference type="Proteomes" id="UP000477849">
    <property type="component" value="Unassembled WGS sequence"/>
</dbReference>
<organism evidence="2 3">
    <name type="scientific">Rhizobium daejeonense</name>
    <dbReference type="NCBI Taxonomy" id="240521"/>
    <lineage>
        <taxon>Bacteria</taxon>
        <taxon>Pseudomonadati</taxon>
        <taxon>Pseudomonadota</taxon>
        <taxon>Alphaproteobacteria</taxon>
        <taxon>Hyphomicrobiales</taxon>
        <taxon>Rhizobiaceae</taxon>
        <taxon>Rhizobium/Agrobacterium group</taxon>
        <taxon>Rhizobium</taxon>
    </lineage>
</organism>